<protein>
    <submittedName>
        <fullName evidence="11">TonB-linked SusC/RagA family outer membrane protein</fullName>
    </submittedName>
</protein>
<dbReference type="OrthoDB" id="9768177at2"/>
<evidence type="ECO:0000256" key="2">
    <source>
        <dbReference type="ARBA" id="ARBA00022448"/>
    </source>
</evidence>
<dbReference type="SUPFAM" id="SSF56935">
    <property type="entry name" value="Porins"/>
    <property type="match status" value="1"/>
</dbReference>
<dbReference type="InterPro" id="IPR037066">
    <property type="entry name" value="Plug_dom_sf"/>
</dbReference>
<dbReference type="PROSITE" id="PS52016">
    <property type="entry name" value="TONB_DEPENDENT_REC_3"/>
    <property type="match status" value="1"/>
</dbReference>
<evidence type="ECO:0000256" key="7">
    <source>
        <dbReference type="ARBA" id="ARBA00023237"/>
    </source>
</evidence>
<dbReference type="InterPro" id="IPR039426">
    <property type="entry name" value="TonB-dep_rcpt-like"/>
</dbReference>
<dbReference type="PANTHER" id="PTHR30069">
    <property type="entry name" value="TONB-DEPENDENT OUTER MEMBRANE RECEPTOR"/>
    <property type="match status" value="1"/>
</dbReference>
<dbReference type="PANTHER" id="PTHR30069:SF29">
    <property type="entry name" value="HEMOGLOBIN AND HEMOGLOBIN-HAPTOGLOBIN-BINDING PROTEIN 1-RELATED"/>
    <property type="match status" value="1"/>
</dbReference>
<dbReference type="NCBIfam" id="TIGR04056">
    <property type="entry name" value="OMP_RagA_SusC"/>
    <property type="match status" value="1"/>
</dbReference>
<keyword evidence="4 8" id="KW-0812">Transmembrane</keyword>
<gene>
    <name evidence="11" type="ORF">J2Z56_003172</name>
    <name evidence="12" type="ORF">J2Z57_003294</name>
</gene>
<dbReference type="InterPro" id="IPR012910">
    <property type="entry name" value="Plug_dom"/>
</dbReference>
<dbReference type="RefSeq" id="WP_069727792.1">
    <property type="nucleotide sequence ID" value="NZ_JAGGJQ010000010.1"/>
</dbReference>
<comment type="subcellular location">
    <subcellularLocation>
        <location evidence="1 8">Cell outer membrane</location>
        <topology evidence="1 8">Multi-pass membrane protein</topology>
    </subcellularLocation>
</comment>
<dbReference type="InterPro" id="IPR018247">
    <property type="entry name" value="EF_Hand_1_Ca_BS"/>
</dbReference>
<evidence type="ECO:0000256" key="1">
    <source>
        <dbReference type="ARBA" id="ARBA00004571"/>
    </source>
</evidence>
<evidence type="ECO:0000313" key="11">
    <source>
        <dbReference type="EMBL" id="MBP1841240.1"/>
    </source>
</evidence>
<dbReference type="AlphaFoldDB" id="A0A9X0YMF4"/>
<comment type="similarity">
    <text evidence="8">Belongs to the TonB-dependent receptor family.</text>
</comment>
<dbReference type="EMBL" id="JAGGJQ010000010">
    <property type="protein sequence ID" value="MBP1841240.1"/>
    <property type="molecule type" value="Genomic_DNA"/>
</dbReference>
<dbReference type="Proteomes" id="UP001231587">
    <property type="component" value="Unassembled WGS sequence"/>
</dbReference>
<feature type="signal peptide" evidence="9">
    <location>
        <begin position="1"/>
        <end position="31"/>
    </location>
</feature>
<evidence type="ECO:0000256" key="8">
    <source>
        <dbReference type="PROSITE-ProRule" id="PRU01360"/>
    </source>
</evidence>
<evidence type="ECO:0000259" key="10">
    <source>
        <dbReference type="Pfam" id="PF07715"/>
    </source>
</evidence>
<dbReference type="Gene3D" id="2.60.40.1120">
    <property type="entry name" value="Carboxypeptidase-like, regulatory domain"/>
    <property type="match status" value="1"/>
</dbReference>
<dbReference type="PROSITE" id="PS00018">
    <property type="entry name" value="EF_HAND_1"/>
    <property type="match status" value="1"/>
</dbReference>
<dbReference type="Pfam" id="PF07715">
    <property type="entry name" value="Plug"/>
    <property type="match status" value="1"/>
</dbReference>
<keyword evidence="7 8" id="KW-0998">Cell outer membrane</keyword>
<keyword evidence="6 8" id="KW-0472">Membrane</keyword>
<feature type="chain" id="PRO_5040969170" evidence="9">
    <location>
        <begin position="32"/>
        <end position="1085"/>
    </location>
</feature>
<proteinExistence type="inferred from homology"/>
<dbReference type="GO" id="GO:0015344">
    <property type="term" value="F:siderophore uptake transmembrane transporter activity"/>
    <property type="evidence" value="ECO:0007669"/>
    <property type="project" value="TreeGrafter"/>
</dbReference>
<dbReference type="InterPro" id="IPR023996">
    <property type="entry name" value="TonB-dep_OMP_SusC/RagA"/>
</dbReference>
<sequence length="1085" mass="119557">MYKNYNFKKSSITPALFLALLLSLSYSGTYAANDTYKLVNEASISEQNLTITGTVTSAEDGIPAAGVNVILKGVQGVGTVTDFDGNYSIDVPSASSVLMFSSIGYVSQEISVAGKTNLNVMLQTDISELDEVIVVGFGTQKKATLTGSVTQVKGDDVVRGKGTSSAALALQGEVPGLVVTRTSSRPGNEGTDLQIRGAASVNNISPLILLDGLEIPEWQLATINPNDIESYSVLKDGSAAIFGTKAAGGVILVTTKKGKQGKMIVTYKGETQANIPHDFPLAGMQEWAQMWIEAGDNDGIDFLDSDGNTQTAASNYRFFSRDELVSIVNGTFPMQPESYYWLGKDHYFEDVNQFDAQYGTTFSQRHDFSLSGGNENATYRTSFGYADERSPIDVTYDGQRRYNFRTNLTYKVNDLITTDFTVSYDNRTTDTPTQGVGQGVQDMSIFPLYNPLGQYYDNFGGNNPIAKLKEGGRTTNNDEIFRLGGKITLDLDQYVEGLSFSYFGNISSKNNRKVVRNTSITMYDWFGNVTFTPTTLLGSNATETGGKQFFQNHVFQGNYGRSFGNHNINFLLGYTAEQTNNTGYSMYRSNFASDDLDAINTGDATTQTNGGTASEFGLVSYISKFNYDYNGIYLLEAMARRDGSSRLHPDYRWKNFYGASAGIVFSEMSFLEDSVFDLLKFRFSYGETGSVTGIGTYDYFSNMGLGTTVFGETPALQNTAWINGMTSIDRSWERVGITNYAIDMAFLNNRLTATAEYFIRENDDMLINITYPEILGATAPKTNSGDFRTTGYELSANWRDQIGDFSYNIGLSFWDNKSEVTKMEGANNIALGVNSTIEGKPLNAIYAYKTDGIFQTEDQVLNYYNQVGFDDPSDQNTMKAGTILPRYRSADRLVPGTVNRVDTNNDGIINTDDLVYVGDTAPHESFGINLGFAYKGFDFSAFFQGVANVNIVRGGALAYPFNSWWTNQNSTYLGKTWNEDNTGTKYPAMYYNGNRVNWNYKQLNDIGVIKAAYMRAKVISFGYTLPQETLQKMKMDRVRFSVTGNDLFVISNIQDGLDPEAPSSAGQGQTVPFVSSLILGVELTF</sequence>
<evidence type="ECO:0000256" key="6">
    <source>
        <dbReference type="ARBA" id="ARBA00023136"/>
    </source>
</evidence>
<evidence type="ECO:0000256" key="3">
    <source>
        <dbReference type="ARBA" id="ARBA00022452"/>
    </source>
</evidence>
<accession>A0A9X0YMF4</accession>
<dbReference type="Gene3D" id="2.40.170.20">
    <property type="entry name" value="TonB-dependent receptor, beta-barrel domain"/>
    <property type="match status" value="1"/>
</dbReference>
<comment type="caution">
    <text evidence="11">The sequence shown here is derived from an EMBL/GenBank/DDBJ whole genome shotgun (WGS) entry which is preliminary data.</text>
</comment>
<dbReference type="InterPro" id="IPR008969">
    <property type="entry name" value="CarboxyPept-like_regulatory"/>
</dbReference>
<dbReference type="SUPFAM" id="SSF49464">
    <property type="entry name" value="Carboxypeptidase regulatory domain-like"/>
    <property type="match status" value="1"/>
</dbReference>
<dbReference type="Pfam" id="PF13715">
    <property type="entry name" value="CarbopepD_reg_2"/>
    <property type="match status" value="1"/>
</dbReference>
<dbReference type="Gene3D" id="2.170.130.10">
    <property type="entry name" value="TonB-dependent receptor, plug domain"/>
    <property type="match status" value="1"/>
</dbReference>
<keyword evidence="5 9" id="KW-0732">Signal</keyword>
<dbReference type="EMBL" id="JAUSUU010000011">
    <property type="protein sequence ID" value="MDQ0336837.1"/>
    <property type="molecule type" value="Genomic_DNA"/>
</dbReference>
<evidence type="ECO:0000256" key="9">
    <source>
        <dbReference type="SAM" id="SignalP"/>
    </source>
</evidence>
<evidence type="ECO:0000313" key="12">
    <source>
        <dbReference type="EMBL" id="MDQ0336837.1"/>
    </source>
</evidence>
<dbReference type="GO" id="GO:0044718">
    <property type="term" value="P:siderophore transmembrane transport"/>
    <property type="evidence" value="ECO:0007669"/>
    <property type="project" value="TreeGrafter"/>
</dbReference>
<keyword evidence="2 8" id="KW-0813">Transport</keyword>
<evidence type="ECO:0000313" key="13">
    <source>
        <dbReference type="Proteomes" id="UP001138672"/>
    </source>
</evidence>
<dbReference type="GO" id="GO:0009279">
    <property type="term" value="C:cell outer membrane"/>
    <property type="evidence" value="ECO:0007669"/>
    <property type="project" value="UniProtKB-SubCell"/>
</dbReference>
<dbReference type="InterPro" id="IPR036942">
    <property type="entry name" value="Beta-barrel_TonB_sf"/>
</dbReference>
<keyword evidence="14" id="KW-1185">Reference proteome</keyword>
<evidence type="ECO:0000256" key="4">
    <source>
        <dbReference type="ARBA" id="ARBA00022692"/>
    </source>
</evidence>
<feature type="domain" description="TonB-dependent receptor plug" evidence="10">
    <location>
        <begin position="142"/>
        <end position="250"/>
    </location>
</feature>
<keyword evidence="3 8" id="KW-1134">Transmembrane beta strand</keyword>
<organism evidence="11 13">
    <name type="scientific">Formosa algae</name>
    <dbReference type="NCBI Taxonomy" id="225843"/>
    <lineage>
        <taxon>Bacteria</taxon>
        <taxon>Pseudomonadati</taxon>
        <taxon>Bacteroidota</taxon>
        <taxon>Flavobacteriia</taxon>
        <taxon>Flavobacteriales</taxon>
        <taxon>Flavobacteriaceae</taxon>
        <taxon>Formosa</taxon>
    </lineage>
</organism>
<dbReference type="Proteomes" id="UP001138672">
    <property type="component" value="Unassembled WGS sequence"/>
</dbReference>
<evidence type="ECO:0000256" key="5">
    <source>
        <dbReference type="ARBA" id="ARBA00022729"/>
    </source>
</evidence>
<evidence type="ECO:0000313" key="14">
    <source>
        <dbReference type="Proteomes" id="UP001231587"/>
    </source>
</evidence>
<reference evidence="11" key="1">
    <citation type="submission" date="2021-03" db="EMBL/GenBank/DDBJ databases">
        <title>Genomic Encyclopedia of Type Strains, Phase IV (KMG-IV): sequencing the most valuable type-strain genomes for metagenomic binning, comparative biology and taxonomic classification.</title>
        <authorList>
            <person name="Goeker M."/>
        </authorList>
    </citation>
    <scope>NUCLEOTIDE SEQUENCE</scope>
    <source>
        <strain evidence="11">DSM 15523</strain>
        <strain evidence="12 14">DSM 16476</strain>
    </source>
</reference>
<name>A0A9X0YMF4_9FLAO</name>